<evidence type="ECO:0000313" key="3">
    <source>
        <dbReference type="Proteomes" id="UP000030747"/>
    </source>
</evidence>
<name>U6L2K6_EIMTE</name>
<dbReference type="OrthoDB" id="337660at2759"/>
<reference evidence="2" key="2">
    <citation type="submission" date="2013-10" db="EMBL/GenBank/DDBJ databases">
        <authorList>
            <person name="Aslett M."/>
        </authorList>
    </citation>
    <scope>NUCLEOTIDE SEQUENCE [LARGE SCALE GENOMIC DNA]</scope>
    <source>
        <strain evidence="2">Houghton</strain>
    </source>
</reference>
<dbReference type="RefSeq" id="XP_013235380.1">
    <property type="nucleotide sequence ID" value="XM_013379926.1"/>
</dbReference>
<reference evidence="2" key="1">
    <citation type="submission" date="2013-10" db="EMBL/GenBank/DDBJ databases">
        <title>Genomic analysis of the causative agents of coccidiosis in chickens.</title>
        <authorList>
            <person name="Reid A.J."/>
            <person name="Blake D."/>
            <person name="Billington K."/>
            <person name="Browne H."/>
            <person name="Dunn M."/>
            <person name="Hung S."/>
            <person name="Kawahara F."/>
            <person name="Miranda-Saavedra D."/>
            <person name="Mourier T."/>
            <person name="Nagra H."/>
            <person name="Otto T.D."/>
            <person name="Rawlings N."/>
            <person name="Sanchez A."/>
            <person name="Sanders M."/>
            <person name="Subramaniam C."/>
            <person name="Tay Y."/>
            <person name="Dear P."/>
            <person name="Doerig C."/>
            <person name="Gruber A."/>
            <person name="Parkinson J."/>
            <person name="Shirley M."/>
            <person name="Wan K.L."/>
            <person name="Berriman M."/>
            <person name="Tomley F."/>
            <person name="Pain A."/>
        </authorList>
    </citation>
    <scope>NUCLEOTIDE SEQUENCE [LARGE SCALE GENOMIC DNA]</scope>
    <source>
        <strain evidence="2">Houghton</strain>
    </source>
</reference>
<accession>U6L2K6</accession>
<protein>
    <submittedName>
        <fullName evidence="2">Actin, putative</fullName>
    </submittedName>
</protein>
<feature type="region of interest" description="Disordered" evidence="1">
    <location>
        <begin position="25"/>
        <end position="51"/>
    </location>
</feature>
<dbReference type="AlphaFoldDB" id="U6L2K6"/>
<dbReference type="VEuPathDB" id="ToxoDB:ETH_00037600"/>
<organism evidence="2 3">
    <name type="scientific">Eimeria tenella</name>
    <name type="common">Coccidian parasite</name>
    <dbReference type="NCBI Taxonomy" id="5802"/>
    <lineage>
        <taxon>Eukaryota</taxon>
        <taxon>Sar</taxon>
        <taxon>Alveolata</taxon>
        <taxon>Apicomplexa</taxon>
        <taxon>Conoidasida</taxon>
        <taxon>Coccidia</taxon>
        <taxon>Eucoccidiorida</taxon>
        <taxon>Eimeriorina</taxon>
        <taxon>Eimeriidae</taxon>
        <taxon>Eimeria</taxon>
    </lineage>
</organism>
<dbReference type="EMBL" id="HG677387">
    <property type="protein sequence ID" value="CDJ44632.1"/>
    <property type="molecule type" value="Genomic_DNA"/>
</dbReference>
<evidence type="ECO:0000256" key="1">
    <source>
        <dbReference type="SAM" id="MobiDB-lite"/>
    </source>
</evidence>
<sequence>MSLEDLEDMAVKVLYVRFDLRDSQQQQEEKQQQQEQQQEKQKEKQQQQKKKQLTFESAESLDYIAKDGTKITVPATLRWQCTEFLFRSVPPSEMAADVGESLVELVIRYGSAAAVAAAAAAAVEKQPGCSLDWLLTAKSSAHTCVAASAASGSAEDLTAAAARCAAALLKLGV</sequence>
<evidence type="ECO:0000313" key="2">
    <source>
        <dbReference type="EMBL" id="CDJ44632.1"/>
    </source>
</evidence>
<keyword evidence="3" id="KW-1185">Reference proteome</keyword>
<proteinExistence type="predicted"/>
<dbReference type="Proteomes" id="UP000030747">
    <property type="component" value="Unassembled WGS sequence"/>
</dbReference>
<feature type="compositionally biased region" description="Basic and acidic residues" evidence="1">
    <location>
        <begin position="25"/>
        <end position="46"/>
    </location>
</feature>
<gene>
    <name evidence="2" type="ORF">ETH_00037600</name>
</gene>
<dbReference type="GeneID" id="25256561"/>
<dbReference type="VEuPathDB" id="ToxoDB:ETH2_1523000"/>